<evidence type="ECO:0000313" key="4">
    <source>
        <dbReference type="EMBL" id="KAL2743875.1"/>
    </source>
</evidence>
<dbReference type="FunFam" id="3.40.30.10:FF:000245">
    <property type="entry name" value="Thioredoxin"/>
    <property type="match status" value="1"/>
</dbReference>
<dbReference type="InterPro" id="IPR036249">
    <property type="entry name" value="Thioredoxin-like_sf"/>
</dbReference>
<protein>
    <submittedName>
        <fullName evidence="4">Thioredoxin-like protein 1</fullName>
    </submittedName>
</protein>
<keyword evidence="2" id="KW-0472">Membrane</keyword>
<dbReference type="PRINTS" id="PR00421">
    <property type="entry name" value="THIOREDOXIN"/>
</dbReference>
<comment type="caution">
    <text evidence="4">The sequence shown here is derived from an EMBL/GenBank/DDBJ whole genome shotgun (WGS) entry which is preliminary data.</text>
</comment>
<dbReference type="EMBL" id="JAYRBN010000053">
    <property type="protein sequence ID" value="KAL2743875.1"/>
    <property type="molecule type" value="Genomic_DNA"/>
</dbReference>
<dbReference type="CDD" id="cd02947">
    <property type="entry name" value="TRX_family"/>
    <property type="match status" value="1"/>
</dbReference>
<keyword evidence="2" id="KW-0812">Transmembrane</keyword>
<evidence type="ECO:0000313" key="5">
    <source>
        <dbReference type="Proteomes" id="UP001607303"/>
    </source>
</evidence>
<dbReference type="Proteomes" id="UP001607303">
    <property type="component" value="Unassembled WGS sequence"/>
</dbReference>
<organism evidence="4 5">
    <name type="scientific">Vespula maculifrons</name>
    <name type="common">Eastern yellow jacket</name>
    <name type="synonym">Wasp</name>
    <dbReference type="NCBI Taxonomy" id="7453"/>
    <lineage>
        <taxon>Eukaryota</taxon>
        <taxon>Metazoa</taxon>
        <taxon>Ecdysozoa</taxon>
        <taxon>Arthropoda</taxon>
        <taxon>Hexapoda</taxon>
        <taxon>Insecta</taxon>
        <taxon>Pterygota</taxon>
        <taxon>Neoptera</taxon>
        <taxon>Endopterygota</taxon>
        <taxon>Hymenoptera</taxon>
        <taxon>Apocrita</taxon>
        <taxon>Aculeata</taxon>
        <taxon>Vespoidea</taxon>
        <taxon>Vespidae</taxon>
        <taxon>Vespinae</taxon>
        <taxon>Vespula</taxon>
    </lineage>
</organism>
<gene>
    <name evidence="4" type="ORF">V1477_007751</name>
</gene>
<name>A0ABD2CGC3_VESMC</name>
<feature type="domain" description="Thioredoxin" evidence="3">
    <location>
        <begin position="1"/>
        <end position="124"/>
    </location>
</feature>
<keyword evidence="2" id="KW-1133">Transmembrane helix</keyword>
<dbReference type="Gene3D" id="3.40.30.10">
    <property type="entry name" value="Glutaredoxin"/>
    <property type="match status" value="1"/>
</dbReference>
<dbReference type="Pfam" id="PF00085">
    <property type="entry name" value="Thioredoxin"/>
    <property type="match status" value="1"/>
</dbReference>
<dbReference type="InterPro" id="IPR017937">
    <property type="entry name" value="Thioredoxin_CS"/>
</dbReference>
<dbReference type="AlphaFoldDB" id="A0ABD2CGC3"/>
<evidence type="ECO:0000259" key="3">
    <source>
        <dbReference type="PROSITE" id="PS51352"/>
    </source>
</evidence>
<dbReference type="PROSITE" id="PS51352">
    <property type="entry name" value="THIOREDOXIN_2"/>
    <property type="match status" value="1"/>
</dbReference>
<feature type="transmembrane region" description="Helical" evidence="2">
    <location>
        <begin position="129"/>
        <end position="146"/>
    </location>
</feature>
<accession>A0ABD2CGC3</accession>
<evidence type="ECO:0000256" key="2">
    <source>
        <dbReference type="SAM" id="Phobius"/>
    </source>
</evidence>
<dbReference type="PANTHER" id="PTHR46115">
    <property type="entry name" value="THIOREDOXIN-LIKE PROTEIN 1"/>
    <property type="match status" value="1"/>
</dbReference>
<dbReference type="InterPro" id="IPR013766">
    <property type="entry name" value="Thioredoxin_domain"/>
</dbReference>
<reference evidence="4 5" key="1">
    <citation type="journal article" date="2024" name="Ann. Entomol. Soc. Am.">
        <title>Genomic analyses of the southern and eastern yellowjacket wasps (Hymenoptera: Vespidae) reveal evolutionary signatures of social life.</title>
        <authorList>
            <person name="Catto M.A."/>
            <person name="Caine P.B."/>
            <person name="Orr S.E."/>
            <person name="Hunt B.G."/>
            <person name="Goodisman M.A.D."/>
        </authorList>
    </citation>
    <scope>NUCLEOTIDE SEQUENCE [LARGE SCALE GENOMIC DNA]</scope>
    <source>
        <strain evidence="4">232</strain>
        <tissue evidence="4">Head and thorax</tissue>
    </source>
</reference>
<sequence length="151" mass="17120">MGAVRIIENESQFYHEMSTMGTKLVIVDFTATWCGPCQRIAPIFEQFSLKYPNAIFLKVDVDKCAEVAAIQGVSVMPTFIFYRNRTKLGFCQGADPAGLESKIQQYYGNGDTEDSEGSVTGHVRNNNNAYYRIFGIIFLTAILLYWNKYQQ</sequence>
<dbReference type="SUPFAM" id="SSF52833">
    <property type="entry name" value="Thioredoxin-like"/>
    <property type="match status" value="1"/>
</dbReference>
<keyword evidence="5" id="KW-1185">Reference proteome</keyword>
<keyword evidence="1" id="KW-1015">Disulfide bond</keyword>
<evidence type="ECO:0000256" key="1">
    <source>
        <dbReference type="ARBA" id="ARBA00023157"/>
    </source>
</evidence>
<proteinExistence type="predicted"/>
<dbReference type="PROSITE" id="PS00194">
    <property type="entry name" value="THIOREDOXIN_1"/>
    <property type="match status" value="1"/>
</dbReference>